<evidence type="ECO:0008006" key="4">
    <source>
        <dbReference type="Google" id="ProtNLM"/>
    </source>
</evidence>
<gene>
    <name evidence="2" type="ORF">ABIF29_007067</name>
</gene>
<comment type="caution">
    <text evidence="2">The sequence shown here is derived from an EMBL/GenBank/DDBJ whole genome shotgun (WGS) entry which is preliminary data.</text>
</comment>
<sequence length="47" mass="4967">MLGGVDIGPQHSGSIVRESAGGCIKEKPELSPALRLQLERLPKTEAP</sequence>
<evidence type="ECO:0000256" key="1">
    <source>
        <dbReference type="SAM" id="MobiDB-lite"/>
    </source>
</evidence>
<dbReference type="GeneID" id="92951812"/>
<dbReference type="EMBL" id="JBGBZA010000002">
    <property type="protein sequence ID" value="MEY9320268.1"/>
    <property type="molecule type" value="Genomic_DNA"/>
</dbReference>
<keyword evidence="3" id="KW-1185">Reference proteome</keyword>
<evidence type="ECO:0000313" key="3">
    <source>
        <dbReference type="Proteomes" id="UP001565471"/>
    </source>
</evidence>
<proteinExistence type="predicted"/>
<organism evidence="2 3">
    <name type="scientific">Bradyrhizobium elkanii</name>
    <dbReference type="NCBI Taxonomy" id="29448"/>
    <lineage>
        <taxon>Bacteria</taxon>
        <taxon>Pseudomonadati</taxon>
        <taxon>Pseudomonadota</taxon>
        <taxon>Alphaproteobacteria</taxon>
        <taxon>Hyphomicrobiales</taxon>
        <taxon>Nitrobacteraceae</taxon>
        <taxon>Bradyrhizobium</taxon>
    </lineage>
</organism>
<evidence type="ECO:0000313" key="2">
    <source>
        <dbReference type="EMBL" id="MEY9320268.1"/>
    </source>
</evidence>
<accession>A0ABV4FBJ6</accession>
<reference evidence="2 3" key="1">
    <citation type="submission" date="2024-07" db="EMBL/GenBank/DDBJ databases">
        <title>Genomic Encyclopedia of Type Strains, Phase V (KMG-V): Genome sequencing to study the core and pangenomes of soil and plant-associated prokaryotes.</title>
        <authorList>
            <person name="Whitman W."/>
        </authorList>
    </citation>
    <scope>NUCLEOTIDE SEQUENCE [LARGE SCALE GENOMIC DNA]</scope>
    <source>
        <strain evidence="2 3">USDA 415</strain>
    </source>
</reference>
<dbReference type="Proteomes" id="UP001565471">
    <property type="component" value="Unassembled WGS sequence"/>
</dbReference>
<feature type="region of interest" description="Disordered" evidence="1">
    <location>
        <begin position="1"/>
        <end position="20"/>
    </location>
</feature>
<protein>
    <recommendedName>
        <fullName evidence="4">Transposase</fullName>
    </recommendedName>
</protein>
<name>A0ABV4FBJ6_BRAEL</name>
<dbReference type="RefSeq" id="WP_016844177.1">
    <property type="nucleotide sequence ID" value="NZ_BJNL01000031.1"/>
</dbReference>